<proteinExistence type="predicted"/>
<dbReference type="AlphaFoldDB" id="A0A0A9H1W7"/>
<accession>A0A0A9H1W7</accession>
<evidence type="ECO:0000313" key="1">
    <source>
        <dbReference type="EMBL" id="JAE28831.1"/>
    </source>
</evidence>
<sequence length="34" mass="3724">MMNQDTASLLYFSLCTVGATTKAPVSVLNKFLKM</sequence>
<reference evidence="1" key="2">
    <citation type="journal article" date="2015" name="Data Brief">
        <title>Shoot transcriptome of the giant reed, Arundo donax.</title>
        <authorList>
            <person name="Barrero R.A."/>
            <person name="Guerrero F.D."/>
            <person name="Moolhuijzen P."/>
            <person name="Goolsby J.A."/>
            <person name="Tidwell J."/>
            <person name="Bellgard S.E."/>
            <person name="Bellgard M.I."/>
        </authorList>
    </citation>
    <scope>NUCLEOTIDE SEQUENCE</scope>
    <source>
        <tissue evidence="1">Shoot tissue taken approximately 20 cm above the soil surface</tissue>
    </source>
</reference>
<reference evidence="1" key="1">
    <citation type="submission" date="2014-09" db="EMBL/GenBank/DDBJ databases">
        <authorList>
            <person name="Magalhaes I.L.F."/>
            <person name="Oliveira U."/>
            <person name="Santos F.R."/>
            <person name="Vidigal T.H.D.A."/>
            <person name="Brescovit A.D."/>
            <person name="Santos A.J."/>
        </authorList>
    </citation>
    <scope>NUCLEOTIDE SEQUENCE</scope>
    <source>
        <tissue evidence="1">Shoot tissue taken approximately 20 cm above the soil surface</tissue>
    </source>
</reference>
<name>A0A0A9H1W7_ARUDO</name>
<organism evidence="1">
    <name type="scientific">Arundo donax</name>
    <name type="common">Giant reed</name>
    <name type="synonym">Donax arundinaceus</name>
    <dbReference type="NCBI Taxonomy" id="35708"/>
    <lineage>
        <taxon>Eukaryota</taxon>
        <taxon>Viridiplantae</taxon>
        <taxon>Streptophyta</taxon>
        <taxon>Embryophyta</taxon>
        <taxon>Tracheophyta</taxon>
        <taxon>Spermatophyta</taxon>
        <taxon>Magnoliopsida</taxon>
        <taxon>Liliopsida</taxon>
        <taxon>Poales</taxon>
        <taxon>Poaceae</taxon>
        <taxon>PACMAD clade</taxon>
        <taxon>Arundinoideae</taxon>
        <taxon>Arundineae</taxon>
        <taxon>Arundo</taxon>
    </lineage>
</organism>
<protein>
    <submittedName>
        <fullName evidence="1">Uncharacterized protein</fullName>
    </submittedName>
</protein>
<dbReference type="EMBL" id="GBRH01169065">
    <property type="protein sequence ID" value="JAE28831.1"/>
    <property type="molecule type" value="Transcribed_RNA"/>
</dbReference>